<dbReference type="InterPro" id="IPR003140">
    <property type="entry name" value="PLipase/COase/thioEstase"/>
</dbReference>
<evidence type="ECO:0000313" key="4">
    <source>
        <dbReference type="Proteomes" id="UP000683246"/>
    </source>
</evidence>
<dbReference type="Proteomes" id="UP000683246">
    <property type="component" value="Chromosome"/>
</dbReference>
<dbReference type="PANTHER" id="PTHR43037">
    <property type="entry name" value="UNNAMED PRODUCT-RELATED"/>
    <property type="match status" value="1"/>
</dbReference>
<keyword evidence="4" id="KW-1185">Reference proteome</keyword>
<gene>
    <name evidence="3" type="ORF">HZI73_12275</name>
</gene>
<organism evidence="3 4">
    <name type="scientific">Vallitalea pronyensis</name>
    <dbReference type="NCBI Taxonomy" id="1348613"/>
    <lineage>
        <taxon>Bacteria</taxon>
        <taxon>Bacillati</taxon>
        <taxon>Bacillota</taxon>
        <taxon>Clostridia</taxon>
        <taxon>Lachnospirales</taxon>
        <taxon>Vallitaleaceae</taxon>
        <taxon>Vallitalea</taxon>
    </lineage>
</organism>
<evidence type="ECO:0000256" key="1">
    <source>
        <dbReference type="ARBA" id="ARBA00022729"/>
    </source>
</evidence>
<accession>A0A8J8MQ45</accession>
<dbReference type="AlphaFoldDB" id="A0A8J8MQ45"/>
<evidence type="ECO:0000259" key="2">
    <source>
        <dbReference type="Pfam" id="PF02230"/>
    </source>
</evidence>
<dbReference type="InterPro" id="IPR050955">
    <property type="entry name" value="Plant_Biomass_Hydrol_Est"/>
</dbReference>
<evidence type="ECO:0000313" key="3">
    <source>
        <dbReference type="EMBL" id="QUI25696.1"/>
    </source>
</evidence>
<keyword evidence="1" id="KW-0732">Signal</keyword>
<dbReference type="Pfam" id="PF02230">
    <property type="entry name" value="Abhydrolase_2"/>
    <property type="match status" value="1"/>
</dbReference>
<dbReference type="Gene3D" id="3.40.50.1820">
    <property type="entry name" value="alpha/beta hydrolase"/>
    <property type="match status" value="1"/>
</dbReference>
<dbReference type="EMBL" id="CP058649">
    <property type="protein sequence ID" value="QUI25696.1"/>
    <property type="molecule type" value="Genomic_DNA"/>
</dbReference>
<feature type="domain" description="Phospholipase/carboxylesterase/thioesterase" evidence="2">
    <location>
        <begin position="97"/>
        <end position="195"/>
    </location>
</feature>
<dbReference type="InterPro" id="IPR029058">
    <property type="entry name" value="AB_hydrolase_fold"/>
</dbReference>
<reference evidence="3" key="1">
    <citation type="submission" date="2020-07" db="EMBL/GenBank/DDBJ databases">
        <title>Vallitalea pronyensis genome.</title>
        <authorList>
            <person name="Postec A."/>
        </authorList>
    </citation>
    <scope>NUCLEOTIDE SEQUENCE</scope>
    <source>
        <strain evidence="3">FatNI3</strain>
    </source>
</reference>
<dbReference type="ESTHER" id="9firm-a0a8j8mq45">
    <property type="family name" value="5_AlphaBeta_hydrolase"/>
</dbReference>
<keyword evidence="3" id="KW-0378">Hydrolase</keyword>
<protein>
    <submittedName>
        <fullName evidence="3">Dienelactone hydrolase family protein</fullName>
    </submittedName>
</protein>
<name>A0A8J8MQ45_9FIRM</name>
<dbReference type="PANTHER" id="PTHR43037:SF1">
    <property type="entry name" value="BLL1128 PROTEIN"/>
    <property type="match status" value="1"/>
</dbReference>
<dbReference type="KEGG" id="vpy:HZI73_12275"/>
<proteinExistence type="predicted"/>
<sequence length="215" mass="24965">MHCTFERKIEKVVQLDYLLYLPQKDDVHKKWPLILFLHGMGERGNQIEDVKVHGIPKNIQEKKDYSFIIVSPQCPIGEMWSTVSDALYYLLQDIKDHYPVDEDRVYLTGLSMGGYGTWDLAMHYPNEFAAIAPVCGGMFDAETVVKLKHMPIWAFHGVKDKVVPISETQRLVDILEACGGNIRFTAYPDLEHDCWTPTYNNPALYEWFLKHKRHH</sequence>
<dbReference type="SUPFAM" id="SSF53474">
    <property type="entry name" value="alpha/beta-Hydrolases"/>
    <property type="match status" value="1"/>
</dbReference>
<dbReference type="GO" id="GO:0016787">
    <property type="term" value="F:hydrolase activity"/>
    <property type="evidence" value="ECO:0007669"/>
    <property type="project" value="UniProtKB-KW"/>
</dbReference>